<dbReference type="InterPro" id="IPR031989">
    <property type="entry name" value="DUF5067"/>
</dbReference>
<proteinExistence type="predicted"/>
<keyword evidence="2" id="KW-1133">Transmembrane helix</keyword>
<keyword evidence="2" id="KW-0472">Membrane</keyword>
<comment type="caution">
    <text evidence="4">The sequence shown here is derived from an EMBL/GenBank/DDBJ whole genome shotgun (WGS) entry which is preliminary data.</text>
</comment>
<dbReference type="Pfam" id="PF16729">
    <property type="entry name" value="DUF5067"/>
    <property type="match status" value="1"/>
</dbReference>
<feature type="domain" description="DUF5067" evidence="3">
    <location>
        <begin position="130"/>
        <end position="235"/>
    </location>
</feature>
<dbReference type="Gene3D" id="2.60.40.1240">
    <property type="match status" value="1"/>
</dbReference>
<feature type="transmembrane region" description="Helical" evidence="2">
    <location>
        <begin position="93"/>
        <end position="113"/>
    </location>
</feature>
<accession>A0A929WV57</accession>
<name>A0A929WV57_9ACTO</name>
<evidence type="ECO:0000256" key="1">
    <source>
        <dbReference type="ARBA" id="ARBA00022729"/>
    </source>
</evidence>
<evidence type="ECO:0000313" key="4">
    <source>
        <dbReference type="EMBL" id="MBF0965813.1"/>
    </source>
</evidence>
<dbReference type="InterPro" id="IPR029050">
    <property type="entry name" value="Immunoprotect_excell_Ig-like"/>
</dbReference>
<dbReference type="AlphaFoldDB" id="A0A929WV57"/>
<keyword evidence="2" id="KW-0812">Transmembrane</keyword>
<organism evidence="4 5">
    <name type="scientific">Actinomyces bouchesdurhonensis</name>
    <dbReference type="NCBI Taxonomy" id="1852361"/>
    <lineage>
        <taxon>Bacteria</taxon>
        <taxon>Bacillati</taxon>
        <taxon>Actinomycetota</taxon>
        <taxon>Actinomycetes</taxon>
        <taxon>Actinomycetales</taxon>
        <taxon>Actinomycetaceae</taxon>
        <taxon>Actinomyces</taxon>
    </lineage>
</organism>
<evidence type="ECO:0000259" key="3">
    <source>
        <dbReference type="Pfam" id="PF16729"/>
    </source>
</evidence>
<keyword evidence="1" id="KW-0732">Signal</keyword>
<gene>
    <name evidence="4" type="ORF">HXK09_01350</name>
</gene>
<evidence type="ECO:0000256" key="2">
    <source>
        <dbReference type="SAM" id="Phobius"/>
    </source>
</evidence>
<dbReference type="EMBL" id="JABZGF010000014">
    <property type="protein sequence ID" value="MBF0965813.1"/>
    <property type="molecule type" value="Genomic_DNA"/>
</dbReference>
<evidence type="ECO:0000313" key="5">
    <source>
        <dbReference type="Proteomes" id="UP000759246"/>
    </source>
</evidence>
<protein>
    <submittedName>
        <fullName evidence="4">DUF5067 domain-containing protein</fullName>
    </submittedName>
</protein>
<sequence>MTNPNVPQNANGWGSYPQGQQGYGGYDAQSQQAYSQGYYQGAAPQTNPQGTQGTYGAPQQGYGGYGAQPVYGQGYNQGGVLPMRASRQATKSIPLIVGAIAVVLLLVAGVVIWKLVDSGSLFGGNGYKADLNHGTVRVESTNIEIGPLDEDGKPTVVITYSISNNGSRDVTIPLALPDAKQNGDILSSADYRYGNAPRGYDFWSIYSVVEPGDTKTVVTAFTLNNENDPVTLSGMDFDDPRNDIPDYVWYPR</sequence>
<dbReference type="Proteomes" id="UP000759246">
    <property type="component" value="Unassembled WGS sequence"/>
</dbReference>
<reference evidence="4" key="1">
    <citation type="submission" date="2020-04" db="EMBL/GenBank/DDBJ databases">
        <title>Deep metagenomics examines the oral microbiome during advanced dental caries in children, revealing novel taxa and co-occurrences with host molecules.</title>
        <authorList>
            <person name="Baker J.L."/>
            <person name="Morton J.T."/>
            <person name="Dinis M."/>
            <person name="Alvarez R."/>
            <person name="Tran N.C."/>
            <person name="Knight R."/>
            <person name="Edlund A."/>
        </authorList>
    </citation>
    <scope>NUCLEOTIDE SEQUENCE</scope>
    <source>
        <strain evidence="4">JCVI_30_bin.13</strain>
    </source>
</reference>